<evidence type="ECO:0000256" key="1">
    <source>
        <dbReference type="SAM" id="MobiDB-lite"/>
    </source>
</evidence>
<organism evidence="2 3">
    <name type="scientific">Herbihabitans rhizosphaerae</name>
    <dbReference type="NCBI Taxonomy" id="1872711"/>
    <lineage>
        <taxon>Bacteria</taxon>
        <taxon>Bacillati</taxon>
        <taxon>Actinomycetota</taxon>
        <taxon>Actinomycetes</taxon>
        <taxon>Pseudonocardiales</taxon>
        <taxon>Pseudonocardiaceae</taxon>
        <taxon>Herbihabitans</taxon>
    </lineage>
</organism>
<dbReference type="EMBL" id="SGWQ01000002">
    <property type="protein sequence ID" value="RZS43326.1"/>
    <property type="molecule type" value="Genomic_DNA"/>
</dbReference>
<feature type="region of interest" description="Disordered" evidence="1">
    <location>
        <begin position="1"/>
        <end position="28"/>
    </location>
</feature>
<dbReference type="Proteomes" id="UP000294257">
    <property type="component" value="Unassembled WGS sequence"/>
</dbReference>
<feature type="region of interest" description="Disordered" evidence="1">
    <location>
        <begin position="86"/>
        <end position="109"/>
    </location>
</feature>
<reference evidence="2 3" key="1">
    <citation type="submission" date="2019-02" db="EMBL/GenBank/DDBJ databases">
        <title>Genomic Encyclopedia of Type Strains, Phase IV (KMG-IV): sequencing the most valuable type-strain genomes for metagenomic binning, comparative biology and taxonomic classification.</title>
        <authorList>
            <person name="Goeker M."/>
        </authorList>
    </citation>
    <scope>NUCLEOTIDE SEQUENCE [LARGE SCALE GENOMIC DNA]</scope>
    <source>
        <strain evidence="2 3">DSM 101727</strain>
    </source>
</reference>
<name>A0A4Q7L2J5_9PSEU</name>
<comment type="caution">
    <text evidence="2">The sequence shown here is derived from an EMBL/GenBank/DDBJ whole genome shotgun (WGS) entry which is preliminary data.</text>
</comment>
<sequence>MKGPGYQTDTGGLRDSADGFRNVHGGVSDAQDSLNQISVPHEAFGVSGPGPRLAAGIEDMIGTTLGEVDDLLGQLDEFIGNVNASADTYDDLESDNGAKLQATYREDRS</sequence>
<dbReference type="AlphaFoldDB" id="A0A4Q7L2J5"/>
<keyword evidence="3" id="KW-1185">Reference proteome</keyword>
<gene>
    <name evidence="2" type="ORF">EV193_102305</name>
</gene>
<evidence type="ECO:0008006" key="4">
    <source>
        <dbReference type="Google" id="ProtNLM"/>
    </source>
</evidence>
<protein>
    <recommendedName>
        <fullName evidence="4">Excreted virulence factor EspC (Type VII ESX diderm)</fullName>
    </recommendedName>
</protein>
<dbReference type="RefSeq" id="WP_130343189.1">
    <property type="nucleotide sequence ID" value="NZ_SGWQ01000002.1"/>
</dbReference>
<proteinExistence type="predicted"/>
<evidence type="ECO:0000313" key="2">
    <source>
        <dbReference type="EMBL" id="RZS43326.1"/>
    </source>
</evidence>
<accession>A0A4Q7L2J5</accession>
<evidence type="ECO:0000313" key="3">
    <source>
        <dbReference type="Proteomes" id="UP000294257"/>
    </source>
</evidence>